<keyword evidence="5" id="KW-1185">Reference proteome</keyword>
<reference evidence="2 4" key="1">
    <citation type="submission" date="2015-11" db="EMBL/GenBank/DDBJ databases">
        <title>Genomic analysis of 38 Legionella species identifies large and diverse effector repertoires.</title>
        <authorList>
            <person name="Burstein D."/>
            <person name="Amaro F."/>
            <person name="Zusman T."/>
            <person name="Lifshitz Z."/>
            <person name="Cohen O."/>
            <person name="Gilbert J.A."/>
            <person name="Pupko T."/>
            <person name="Shuman H.A."/>
            <person name="Segal G."/>
        </authorList>
    </citation>
    <scope>NUCLEOTIDE SEQUENCE [LARGE SCALE GENOMIC DNA]</scope>
    <source>
        <strain evidence="2 4">ORW</strain>
    </source>
</reference>
<evidence type="ECO:0000313" key="5">
    <source>
        <dbReference type="Proteomes" id="UP000277577"/>
    </source>
</evidence>
<accession>A0A0W0SA07</accession>
<dbReference type="PANTHER" id="PTHR11319">
    <property type="entry name" value="G PROTEIN-COUPLED RECEPTOR-RELATED"/>
    <property type="match status" value="1"/>
</dbReference>
<protein>
    <submittedName>
        <fullName evidence="2">NHL repeat protein</fullName>
    </submittedName>
</protein>
<organism evidence="2 4">
    <name type="scientific">Legionella cherrii</name>
    <dbReference type="NCBI Taxonomy" id="28084"/>
    <lineage>
        <taxon>Bacteria</taxon>
        <taxon>Pseudomonadati</taxon>
        <taxon>Pseudomonadota</taxon>
        <taxon>Gammaproteobacteria</taxon>
        <taxon>Legionellales</taxon>
        <taxon>Legionellaceae</taxon>
        <taxon>Legionella</taxon>
    </lineage>
</organism>
<feature type="signal peptide" evidence="1">
    <location>
        <begin position="1"/>
        <end position="21"/>
    </location>
</feature>
<feature type="chain" id="PRO_5030019484" evidence="1">
    <location>
        <begin position="22"/>
        <end position="747"/>
    </location>
</feature>
<reference evidence="3 5" key="2">
    <citation type="submission" date="2018-12" db="EMBL/GenBank/DDBJ databases">
        <authorList>
            <consortium name="Pathogen Informatics"/>
        </authorList>
    </citation>
    <scope>NUCLEOTIDE SEQUENCE [LARGE SCALE GENOMIC DNA]</scope>
    <source>
        <strain evidence="3 5">NCTC11976</strain>
    </source>
</reference>
<dbReference type="RefSeq" id="WP_028380010.1">
    <property type="nucleotide sequence ID" value="NZ_CAAAIT010000001.1"/>
</dbReference>
<evidence type="ECO:0000313" key="3">
    <source>
        <dbReference type="EMBL" id="VEB38726.1"/>
    </source>
</evidence>
<proteinExistence type="predicted"/>
<dbReference type="SUPFAM" id="SSF51126">
    <property type="entry name" value="Pectin lyase-like"/>
    <property type="match status" value="2"/>
</dbReference>
<dbReference type="PANTHER" id="PTHR11319:SF35">
    <property type="entry name" value="OUTER MEMBRANE PROTEIN PMPC-RELATED"/>
    <property type="match status" value="1"/>
</dbReference>
<sequence>MKRYPFFFILSLNILSFSAIAGTDSINSVSTVSPLWTFSSDVNFPPKLTVSPTGTALVKYTITNQSKKTHTLIMNSIVGINQITSGTGNCNSPFTLRSKQSCTLTLQVNGSDLTGNISGGPVVCNQGNRLQCYQPNAPEILNIIKGSATVLYVNGNKATNGNGSNWANAFNNLESALEAADADPGAVEIWLAKGVYKPSRVYAPQGIIGGAYGVNTPKLRTFELPSDTAIYGGFSGVETERAQRNATLHPTILCGDMTSTCLTPYVPVSSNDRVWHVLMAGSDVPPGAGVKNVKLDGLIIRGGYANGPDNGVLGTHNILESLDYEHAAGGGLLARYGSTVELNHVVFEQNISDGVNATVSEILAGEFLVLASGGGAVAAIDTDTAIHIKKSRFVNNSALFPGGSGGALENLIDAAYTITSSEFEQNIAFRNGGAIRSKDAGDVIISASQFKNNVLNGPVPDASGGAVGVINTNLSVSDSTFMQNLTTLTGFGGGAIFFHIPFNDGTPYFLNVGNSKFTSNVAAAFGGGAINVFGILPNPGSQAKIMNSEFNNNTGGVGGAIYLDSIATAVTGSTFLDNKAQLEGGGIFASNYGNAIFNSSIQTQAQISNNKFLDNAIIGVPAGAVSPLFFFNLVANIFSAGSSTVTAMAPGGGAIAVEFSGNTQIFDNLFTGNTALKKPMEEDNRGGAILVGGSVGTPFAVNLAHSCVASNEFFDNNADIGDNLALYNPANIPGGVTVDTCFVPVKK</sequence>
<dbReference type="EMBL" id="LNXW01000013">
    <property type="protein sequence ID" value="KTC80230.1"/>
    <property type="molecule type" value="Genomic_DNA"/>
</dbReference>
<dbReference type="EMBL" id="LR134173">
    <property type="protein sequence ID" value="VEB38726.1"/>
    <property type="molecule type" value="Genomic_DNA"/>
</dbReference>
<name>A0A0W0SA07_9GAMM</name>
<dbReference type="OrthoDB" id="5410062at2"/>
<dbReference type="AlphaFoldDB" id="A0A0W0SA07"/>
<dbReference type="STRING" id="28084.Lche_2250"/>
<dbReference type="Proteomes" id="UP000277577">
    <property type="component" value="Chromosome"/>
</dbReference>
<evidence type="ECO:0000256" key="1">
    <source>
        <dbReference type="SAM" id="SignalP"/>
    </source>
</evidence>
<evidence type="ECO:0000313" key="4">
    <source>
        <dbReference type="Proteomes" id="UP000054921"/>
    </source>
</evidence>
<evidence type="ECO:0000313" key="2">
    <source>
        <dbReference type="EMBL" id="KTC80230.1"/>
    </source>
</evidence>
<dbReference type="Proteomes" id="UP000054921">
    <property type="component" value="Unassembled WGS sequence"/>
</dbReference>
<dbReference type="PATRIC" id="fig|28084.5.peg.2440"/>
<dbReference type="InterPro" id="IPR011050">
    <property type="entry name" value="Pectin_lyase_fold/virulence"/>
</dbReference>
<gene>
    <name evidence="2" type="ORF">Lche_2250</name>
    <name evidence="3" type="ORF">NCTC11976_02884</name>
</gene>
<keyword evidence="1" id="KW-0732">Signal</keyword>